<dbReference type="Proteomes" id="UP000245216">
    <property type="component" value="Unassembled WGS sequence"/>
</dbReference>
<evidence type="ECO:0000313" key="2">
    <source>
        <dbReference type="EMBL" id="PWE14933.1"/>
    </source>
</evidence>
<sequence>MTSYIHIPILIACFFMLLSMQRWWLCISRMGFVRELGRRAPALVRGDILAVTFAATPFLIAVLDWLGFAMQGQTVIASPVAVLLSLASLGASVFVLGNSGDRFAGHWAGTRESALRTVAMLRIIDAAELTHALGMLRQHEAREVGK</sequence>
<feature type="transmembrane region" description="Helical" evidence="1">
    <location>
        <begin position="48"/>
        <end position="70"/>
    </location>
</feature>
<reference evidence="2 3" key="2">
    <citation type="submission" date="2018-05" db="EMBL/GenBank/DDBJ databases">
        <authorList>
            <person name="Lanie J.A."/>
            <person name="Ng W.-L."/>
            <person name="Kazmierczak K.M."/>
            <person name="Andrzejewski T.M."/>
            <person name="Davidsen T.M."/>
            <person name="Wayne K.J."/>
            <person name="Tettelin H."/>
            <person name="Glass J.I."/>
            <person name="Rusch D."/>
            <person name="Podicherti R."/>
            <person name="Tsui H.-C.T."/>
            <person name="Winkler M.E."/>
        </authorList>
    </citation>
    <scope>NUCLEOTIDE SEQUENCE [LARGE SCALE GENOMIC DNA]</scope>
    <source>
        <strain evidence="2 3">YBY</strain>
    </source>
</reference>
<gene>
    <name evidence="2" type="ORF">DF183_09635</name>
</gene>
<organism evidence="2 3">
    <name type="scientific">Alcaligenes faecalis</name>
    <dbReference type="NCBI Taxonomy" id="511"/>
    <lineage>
        <taxon>Bacteria</taxon>
        <taxon>Pseudomonadati</taxon>
        <taxon>Pseudomonadota</taxon>
        <taxon>Betaproteobacteria</taxon>
        <taxon>Burkholderiales</taxon>
        <taxon>Alcaligenaceae</taxon>
        <taxon>Alcaligenes</taxon>
    </lineage>
</organism>
<keyword evidence="1" id="KW-1133">Transmembrane helix</keyword>
<dbReference type="RefSeq" id="WP_109088965.1">
    <property type="nucleotide sequence ID" value="NZ_QEXO01000002.1"/>
</dbReference>
<keyword evidence="1" id="KW-0812">Transmembrane</keyword>
<name>A0A2U2BLP4_ALCFA</name>
<dbReference type="AlphaFoldDB" id="A0A2U2BLP4"/>
<feature type="transmembrane region" description="Helical" evidence="1">
    <location>
        <begin position="6"/>
        <end position="27"/>
    </location>
</feature>
<evidence type="ECO:0000256" key="1">
    <source>
        <dbReference type="SAM" id="Phobius"/>
    </source>
</evidence>
<accession>A0A2U2BLP4</accession>
<reference evidence="2 3" key="1">
    <citation type="submission" date="2018-05" db="EMBL/GenBank/DDBJ databases">
        <title>Genome Sequence of an Efficient Indole-Degrading Bacterium, Alcaligenes sp.YBY.</title>
        <authorList>
            <person name="Yang B."/>
        </authorList>
    </citation>
    <scope>NUCLEOTIDE SEQUENCE [LARGE SCALE GENOMIC DNA]</scope>
    <source>
        <strain evidence="2 3">YBY</strain>
    </source>
</reference>
<feature type="transmembrane region" description="Helical" evidence="1">
    <location>
        <begin position="76"/>
        <end position="96"/>
    </location>
</feature>
<comment type="caution">
    <text evidence="2">The sequence shown here is derived from an EMBL/GenBank/DDBJ whole genome shotgun (WGS) entry which is preliminary data.</text>
</comment>
<evidence type="ECO:0000313" key="3">
    <source>
        <dbReference type="Proteomes" id="UP000245216"/>
    </source>
</evidence>
<proteinExistence type="predicted"/>
<protein>
    <submittedName>
        <fullName evidence="2">Uncharacterized protein</fullName>
    </submittedName>
</protein>
<keyword evidence="1" id="KW-0472">Membrane</keyword>
<dbReference type="EMBL" id="QEXO01000002">
    <property type="protein sequence ID" value="PWE14933.1"/>
    <property type="molecule type" value="Genomic_DNA"/>
</dbReference>